<dbReference type="EMBL" id="CP049332">
    <property type="protein sequence ID" value="QIH44277.1"/>
    <property type="molecule type" value="Genomic_DNA"/>
</dbReference>
<gene>
    <name evidence="1" type="ORF">G5S32_20225</name>
</gene>
<evidence type="ECO:0008006" key="3">
    <source>
        <dbReference type="Google" id="ProtNLM"/>
    </source>
</evidence>
<dbReference type="Gene3D" id="3.40.50.720">
    <property type="entry name" value="NAD(P)-binding Rossmann-like Domain"/>
    <property type="match status" value="1"/>
</dbReference>
<dbReference type="KEGG" id="vzi:G5S32_20225"/>
<sequence>MPKISRLAFIGFGNTAESMLNLGLNRPDRVITAFDPSALESKTCKAQLERFIVCGVQGCFSVSDAVNSAHLVLVSDGNVDLTPWVSELEQHIKPGQIVADLRAPSEQKKQLKNGVENVKGIYIEGVLSQEDNALAIDSHQISMFKDIFKSLEFFPSNMVLSQSN</sequence>
<dbReference type="AlphaFoldDB" id="A0A6G7CQ57"/>
<evidence type="ECO:0000313" key="1">
    <source>
        <dbReference type="EMBL" id="QIH44277.1"/>
    </source>
</evidence>
<evidence type="ECO:0000313" key="2">
    <source>
        <dbReference type="Proteomes" id="UP000503003"/>
    </source>
</evidence>
<protein>
    <recommendedName>
        <fullName evidence="3">Pyrroline-5-carboxylate reductase catalytic N-terminal domain-containing protein</fullName>
    </recommendedName>
</protein>
<accession>A0A6G7CQ57</accession>
<dbReference type="RefSeq" id="WP_165313937.1">
    <property type="nucleotide sequence ID" value="NZ_CP049332.1"/>
</dbReference>
<reference evidence="1 2" key="1">
    <citation type="submission" date="2020-02" db="EMBL/GenBank/DDBJ databases">
        <title>A complete genome of a marine bacterium Vibrio sp. ZWAL4003 isolated from the mangrove sediment with the ability to degrade polysaccharides.</title>
        <authorList>
            <person name="Wu J."/>
            <person name="Qu W."/>
            <person name="Zeng R."/>
        </authorList>
    </citation>
    <scope>NUCLEOTIDE SEQUENCE [LARGE SCALE GENOMIC DNA]</scope>
    <source>
        <strain evidence="1 2">ZWAL4003</strain>
    </source>
</reference>
<organism evidence="1 2">
    <name type="scientific">Vibrio ziniensis</name>
    <dbReference type="NCBI Taxonomy" id="2711221"/>
    <lineage>
        <taxon>Bacteria</taxon>
        <taxon>Pseudomonadati</taxon>
        <taxon>Pseudomonadota</taxon>
        <taxon>Gammaproteobacteria</taxon>
        <taxon>Vibrionales</taxon>
        <taxon>Vibrionaceae</taxon>
        <taxon>Vibrio</taxon>
    </lineage>
</organism>
<keyword evidence="2" id="KW-1185">Reference proteome</keyword>
<dbReference type="InterPro" id="IPR036291">
    <property type="entry name" value="NAD(P)-bd_dom_sf"/>
</dbReference>
<dbReference type="Proteomes" id="UP000503003">
    <property type="component" value="Chromosome 2"/>
</dbReference>
<name>A0A6G7CQ57_9VIBR</name>
<dbReference type="SUPFAM" id="SSF51735">
    <property type="entry name" value="NAD(P)-binding Rossmann-fold domains"/>
    <property type="match status" value="1"/>
</dbReference>
<proteinExistence type="predicted"/>